<gene>
    <name evidence="12" type="ORF">S06H3_02148</name>
</gene>
<evidence type="ECO:0000259" key="10">
    <source>
        <dbReference type="Pfam" id="PF08264"/>
    </source>
</evidence>
<evidence type="ECO:0000259" key="11">
    <source>
        <dbReference type="Pfam" id="PF10458"/>
    </source>
</evidence>
<dbReference type="GO" id="GO:0005829">
    <property type="term" value="C:cytosol"/>
    <property type="evidence" value="ECO:0007669"/>
    <property type="project" value="TreeGrafter"/>
</dbReference>
<dbReference type="SUPFAM" id="SSF47323">
    <property type="entry name" value="Anticodon-binding domain of a subclass of class I aminoacyl-tRNA synthetases"/>
    <property type="match status" value="1"/>
</dbReference>
<dbReference type="InterPro" id="IPR033705">
    <property type="entry name" value="Anticodon_Ia_Val"/>
</dbReference>
<comment type="caution">
    <text evidence="12">The sequence shown here is derived from an EMBL/GenBank/DDBJ whole genome shotgun (WGS) entry which is preliminary data.</text>
</comment>
<dbReference type="GO" id="GO:0005524">
    <property type="term" value="F:ATP binding"/>
    <property type="evidence" value="ECO:0007669"/>
    <property type="project" value="UniProtKB-KW"/>
</dbReference>
<feature type="non-terminal residue" evidence="12">
    <location>
        <position position="1"/>
    </location>
</feature>
<evidence type="ECO:0000256" key="1">
    <source>
        <dbReference type="ARBA" id="ARBA00013169"/>
    </source>
</evidence>
<evidence type="ECO:0000256" key="6">
    <source>
        <dbReference type="ARBA" id="ARBA00023146"/>
    </source>
</evidence>
<dbReference type="SUPFAM" id="SSF46589">
    <property type="entry name" value="tRNA-binding arm"/>
    <property type="match status" value="1"/>
</dbReference>
<accession>X1L3D1</accession>
<comment type="catalytic activity">
    <reaction evidence="8">
        <text>tRNA(Val) + L-valine + ATP = L-valyl-tRNA(Val) + AMP + diphosphate</text>
        <dbReference type="Rhea" id="RHEA:10704"/>
        <dbReference type="Rhea" id="RHEA-COMP:9672"/>
        <dbReference type="Rhea" id="RHEA-COMP:9708"/>
        <dbReference type="ChEBI" id="CHEBI:30616"/>
        <dbReference type="ChEBI" id="CHEBI:33019"/>
        <dbReference type="ChEBI" id="CHEBI:57762"/>
        <dbReference type="ChEBI" id="CHEBI:78442"/>
        <dbReference type="ChEBI" id="CHEBI:78537"/>
        <dbReference type="ChEBI" id="CHEBI:456215"/>
        <dbReference type="EC" id="6.1.1.9"/>
    </reaction>
</comment>
<dbReference type="Gene3D" id="1.10.730.10">
    <property type="entry name" value="Isoleucyl-tRNA Synthetase, Domain 1"/>
    <property type="match status" value="1"/>
</dbReference>
<feature type="coiled-coil region" evidence="9">
    <location>
        <begin position="173"/>
        <end position="264"/>
    </location>
</feature>
<evidence type="ECO:0000256" key="9">
    <source>
        <dbReference type="SAM" id="Coils"/>
    </source>
</evidence>
<keyword evidence="9" id="KW-0175">Coiled coil</keyword>
<dbReference type="Pfam" id="PF08264">
    <property type="entry name" value="Anticodon_1"/>
    <property type="match status" value="1"/>
</dbReference>
<evidence type="ECO:0000256" key="5">
    <source>
        <dbReference type="ARBA" id="ARBA00022917"/>
    </source>
</evidence>
<keyword evidence="4" id="KW-0067">ATP-binding</keyword>
<dbReference type="GO" id="GO:0004832">
    <property type="term" value="F:valine-tRNA ligase activity"/>
    <property type="evidence" value="ECO:0007669"/>
    <property type="project" value="UniProtKB-EC"/>
</dbReference>
<keyword evidence="5" id="KW-0648">Protein biosynthesis</keyword>
<dbReference type="PANTHER" id="PTHR11946:SF93">
    <property type="entry name" value="VALINE--TRNA LIGASE, CHLOROPLASTIC_MITOCHONDRIAL 2"/>
    <property type="match status" value="1"/>
</dbReference>
<keyword evidence="2" id="KW-0436">Ligase</keyword>
<reference evidence="12" key="1">
    <citation type="journal article" date="2014" name="Front. Microbiol.">
        <title>High frequency of phylogenetically diverse reductive dehalogenase-homologous genes in deep subseafloor sedimentary metagenomes.</title>
        <authorList>
            <person name="Kawai M."/>
            <person name="Futagami T."/>
            <person name="Toyoda A."/>
            <person name="Takaki Y."/>
            <person name="Nishi S."/>
            <person name="Hori S."/>
            <person name="Arai W."/>
            <person name="Tsubouchi T."/>
            <person name="Morono Y."/>
            <person name="Uchiyama I."/>
            <person name="Ito T."/>
            <person name="Fujiyama A."/>
            <person name="Inagaki F."/>
            <person name="Takami H."/>
        </authorList>
    </citation>
    <scope>NUCLEOTIDE SEQUENCE</scope>
    <source>
        <strain evidence="12">Expedition CK06-06</strain>
    </source>
</reference>
<dbReference type="EMBL" id="BARV01000602">
    <property type="protein sequence ID" value="GAI00396.1"/>
    <property type="molecule type" value="Genomic_DNA"/>
</dbReference>
<feature type="domain" description="Methionyl/Valyl/Leucyl/Isoleucyl-tRNA synthetase anticodon-binding" evidence="10">
    <location>
        <begin position="2"/>
        <end position="140"/>
    </location>
</feature>
<proteinExistence type="predicted"/>
<dbReference type="GO" id="GO:0006438">
    <property type="term" value="P:valyl-tRNA aminoacylation"/>
    <property type="evidence" value="ECO:0007669"/>
    <property type="project" value="InterPro"/>
</dbReference>
<keyword evidence="3" id="KW-0547">Nucleotide-binding</keyword>
<dbReference type="CDD" id="cd07962">
    <property type="entry name" value="Anticodon_Ia_Val"/>
    <property type="match status" value="1"/>
</dbReference>
<dbReference type="InterPro" id="IPR013155">
    <property type="entry name" value="M/V/L/I-tRNA-synth_anticd-bd"/>
</dbReference>
<dbReference type="FunFam" id="1.10.287.380:FF:000001">
    <property type="entry name" value="Valine--tRNA ligase"/>
    <property type="match status" value="1"/>
</dbReference>
<dbReference type="InterPro" id="IPR002303">
    <property type="entry name" value="Valyl-tRNA_ligase"/>
</dbReference>
<dbReference type="InterPro" id="IPR010978">
    <property type="entry name" value="tRNA-bd_arm"/>
</dbReference>
<evidence type="ECO:0000313" key="12">
    <source>
        <dbReference type="EMBL" id="GAI00396.1"/>
    </source>
</evidence>
<keyword evidence="6" id="KW-0030">Aminoacyl-tRNA synthetase</keyword>
<dbReference type="AlphaFoldDB" id="X1L3D1"/>
<evidence type="ECO:0000256" key="7">
    <source>
        <dbReference type="ARBA" id="ARBA00029936"/>
    </source>
</evidence>
<dbReference type="Pfam" id="PF10458">
    <property type="entry name" value="Val_tRNA-synt_C"/>
    <property type="match status" value="1"/>
</dbReference>
<feature type="domain" description="Valyl-tRNA synthetase tRNA-binding arm" evidence="11">
    <location>
        <begin position="207"/>
        <end position="268"/>
    </location>
</feature>
<dbReference type="InterPro" id="IPR037118">
    <property type="entry name" value="Val-tRNA_synth_C_sf"/>
</dbReference>
<dbReference type="InterPro" id="IPR019499">
    <property type="entry name" value="Val-tRNA_synth_tRNA-bd"/>
</dbReference>
<evidence type="ECO:0000256" key="4">
    <source>
        <dbReference type="ARBA" id="ARBA00022840"/>
    </source>
</evidence>
<evidence type="ECO:0000256" key="8">
    <source>
        <dbReference type="ARBA" id="ARBA00047552"/>
    </source>
</evidence>
<dbReference type="Gene3D" id="1.10.287.380">
    <property type="entry name" value="Valyl-tRNA synthetase, C-terminal domain"/>
    <property type="match status" value="1"/>
</dbReference>
<organism evidence="12">
    <name type="scientific">marine sediment metagenome</name>
    <dbReference type="NCBI Taxonomy" id="412755"/>
    <lineage>
        <taxon>unclassified sequences</taxon>
        <taxon>metagenomes</taxon>
        <taxon>ecological metagenomes</taxon>
    </lineage>
</organism>
<sequence>RLIGSVSKLMENFQFGEAEQQIYEFIWSEFCDWYIEIAKIRLKSNGATLSPLPYLVDTLEKSLCLLHPFMPFITEELWQRLKQRLPDKSQMPASIMIAPYPIADNESIDTEAERTMDAVLEIVRCIRNTRAHHKVKSSRWIEARVYADELLPDIASQAKFIETLARVRPLVILSRAERKSEEEEALVLVLKEAEVVLPWAGMVDKLAERERLMKEREATRDRIARLNERLGDSAFLAKAPTHIVEKEKGKLHTLEDKLERLESELSQLE</sequence>
<name>X1L3D1_9ZZZZ</name>
<evidence type="ECO:0000256" key="2">
    <source>
        <dbReference type="ARBA" id="ARBA00022598"/>
    </source>
</evidence>
<dbReference type="PANTHER" id="PTHR11946">
    <property type="entry name" value="VALYL-TRNA SYNTHETASES"/>
    <property type="match status" value="1"/>
</dbReference>
<evidence type="ECO:0000256" key="3">
    <source>
        <dbReference type="ARBA" id="ARBA00022741"/>
    </source>
</evidence>
<dbReference type="EC" id="6.1.1.9" evidence="1"/>
<protein>
    <recommendedName>
        <fullName evidence="1">valine--tRNA ligase</fullName>
        <ecNumber evidence="1">6.1.1.9</ecNumber>
    </recommendedName>
    <alternativeName>
        <fullName evidence="7">Valyl-tRNA synthetase</fullName>
    </alternativeName>
</protein>
<dbReference type="InterPro" id="IPR009080">
    <property type="entry name" value="tRNAsynth_Ia_anticodon-bd"/>
</dbReference>